<dbReference type="PANTHER" id="PTHR43433">
    <property type="entry name" value="HYDROLASE, ALPHA/BETA FOLD FAMILY PROTEIN"/>
    <property type="match status" value="1"/>
</dbReference>
<dbReference type="GO" id="GO:0003824">
    <property type="term" value="F:catalytic activity"/>
    <property type="evidence" value="ECO:0007669"/>
    <property type="project" value="UniProtKB-ARBA"/>
</dbReference>
<dbReference type="AlphaFoldDB" id="A0A318K0S0"/>
<sequence length="298" mass="32533">MTNSRSAAALRRFARRVPDIAEVPGGRLVELPGRGRTYVVDIAGPAGAPTLVLLHGTGCTAYLNWFPALAALAERYRVILFDQRWHGRGIRSERFTVDDCADDVIAVLDALDVEQAVCVGYSLGGVVSLAAAHRHPDRVSGLVLCSTPYRFQEKWRERAFHRAFGAFADAVGPYSFRRLEEFAGRLPELPEIAWAPGRLDRWALTELRSTSGWAIAQVIGEVGRFDATEWLSTLKMPTAVVITTQDRAIPVYRQLEMATMIPGASIHLLKGGHAACVLEADLFVPALLDGCAAVAARL</sequence>
<evidence type="ECO:0000313" key="2">
    <source>
        <dbReference type="EMBL" id="PXX60375.1"/>
    </source>
</evidence>
<dbReference type="InterPro" id="IPR000073">
    <property type="entry name" value="AB_hydrolase_1"/>
</dbReference>
<dbReference type="PRINTS" id="PR00111">
    <property type="entry name" value="ABHYDROLASE"/>
</dbReference>
<gene>
    <name evidence="2" type="ORF">DFR70_110216</name>
</gene>
<dbReference type="SUPFAM" id="SSF53474">
    <property type="entry name" value="alpha/beta-Hydrolases"/>
    <property type="match status" value="1"/>
</dbReference>
<dbReference type="InterPro" id="IPR029058">
    <property type="entry name" value="AB_hydrolase_fold"/>
</dbReference>
<keyword evidence="3" id="KW-1185">Reference proteome</keyword>
<dbReference type="Gene3D" id="3.40.50.1820">
    <property type="entry name" value="alpha/beta hydrolase"/>
    <property type="match status" value="1"/>
</dbReference>
<accession>A0A318K0S0</accession>
<evidence type="ECO:0000259" key="1">
    <source>
        <dbReference type="Pfam" id="PF00561"/>
    </source>
</evidence>
<name>A0A318K0S0_9NOCA</name>
<dbReference type="InterPro" id="IPR050471">
    <property type="entry name" value="AB_hydrolase"/>
</dbReference>
<evidence type="ECO:0000313" key="3">
    <source>
        <dbReference type="Proteomes" id="UP000247569"/>
    </source>
</evidence>
<dbReference type="Proteomes" id="UP000247569">
    <property type="component" value="Unassembled WGS sequence"/>
</dbReference>
<dbReference type="EMBL" id="QJKF01000010">
    <property type="protein sequence ID" value="PXX60375.1"/>
    <property type="molecule type" value="Genomic_DNA"/>
</dbReference>
<protein>
    <submittedName>
        <fullName evidence="2">Pimeloyl-ACP methyl ester carboxylesterase</fullName>
    </submittedName>
</protein>
<comment type="caution">
    <text evidence="2">The sequence shown here is derived from an EMBL/GenBank/DDBJ whole genome shotgun (WGS) entry which is preliminary data.</text>
</comment>
<reference evidence="2 3" key="1">
    <citation type="submission" date="2018-05" db="EMBL/GenBank/DDBJ databases">
        <title>Genomic Encyclopedia of Type Strains, Phase IV (KMG-IV): sequencing the most valuable type-strain genomes for metagenomic binning, comparative biology and taxonomic classification.</title>
        <authorList>
            <person name="Goeker M."/>
        </authorList>
    </citation>
    <scope>NUCLEOTIDE SEQUENCE [LARGE SCALE GENOMIC DNA]</scope>
    <source>
        <strain evidence="2 3">DSM 44704</strain>
    </source>
</reference>
<dbReference type="RefSeq" id="WP_051186461.1">
    <property type="nucleotide sequence ID" value="NZ_QJKF01000010.1"/>
</dbReference>
<proteinExistence type="predicted"/>
<dbReference type="PANTHER" id="PTHR43433:SF1">
    <property type="entry name" value="BLL5160 PROTEIN"/>
    <property type="match status" value="1"/>
</dbReference>
<dbReference type="Pfam" id="PF00561">
    <property type="entry name" value="Abhydrolase_1"/>
    <property type="match status" value="1"/>
</dbReference>
<organism evidence="2 3">
    <name type="scientific">Nocardia tenerifensis</name>
    <dbReference type="NCBI Taxonomy" id="228006"/>
    <lineage>
        <taxon>Bacteria</taxon>
        <taxon>Bacillati</taxon>
        <taxon>Actinomycetota</taxon>
        <taxon>Actinomycetes</taxon>
        <taxon>Mycobacteriales</taxon>
        <taxon>Nocardiaceae</taxon>
        <taxon>Nocardia</taxon>
    </lineage>
</organism>
<dbReference type="OrthoDB" id="63519at2"/>
<feature type="domain" description="AB hydrolase-1" evidence="1">
    <location>
        <begin position="49"/>
        <end position="278"/>
    </location>
</feature>